<proteinExistence type="predicted"/>
<evidence type="ECO:0000313" key="2">
    <source>
        <dbReference type="Proteomes" id="UP000256321"/>
    </source>
</evidence>
<dbReference type="AlphaFoldDB" id="A0A3D8HFP9"/>
<dbReference type="Proteomes" id="UP000256321">
    <property type="component" value="Unassembled WGS sequence"/>
</dbReference>
<sequence>MTIREKLKTIPYFSKMDDDELKSWVPDKPDGTNYTKEEAEDIIIRKYNEIFIHEDVVVPAESEQTEMLQQAEVQQVDMDENESNGEPVQQ</sequence>
<reference evidence="1 2" key="1">
    <citation type="submission" date="2018-07" db="EMBL/GenBank/DDBJ databases">
        <title>Parabacteroides acidifaciens nov. sp., isolated from human feces.</title>
        <authorList>
            <person name="Wang Y.J."/>
        </authorList>
    </citation>
    <scope>NUCLEOTIDE SEQUENCE [LARGE SCALE GENOMIC DNA]</scope>
    <source>
        <strain evidence="1 2">426-9</strain>
    </source>
</reference>
<organism evidence="1 2">
    <name type="scientific">Parabacteroides acidifaciens</name>
    <dbReference type="NCBI Taxonomy" id="2290935"/>
    <lineage>
        <taxon>Bacteria</taxon>
        <taxon>Pseudomonadati</taxon>
        <taxon>Bacteroidota</taxon>
        <taxon>Bacteroidia</taxon>
        <taxon>Bacteroidales</taxon>
        <taxon>Tannerellaceae</taxon>
        <taxon>Parabacteroides</taxon>
    </lineage>
</organism>
<protein>
    <submittedName>
        <fullName evidence="1">Uncharacterized protein</fullName>
    </submittedName>
</protein>
<gene>
    <name evidence="1" type="ORF">DWU89_07285</name>
</gene>
<accession>A0A3D8HFP9</accession>
<comment type="caution">
    <text evidence="1">The sequence shown here is derived from an EMBL/GenBank/DDBJ whole genome shotgun (WGS) entry which is preliminary data.</text>
</comment>
<dbReference type="EMBL" id="QREV01000012">
    <property type="protein sequence ID" value="RDU49814.1"/>
    <property type="molecule type" value="Genomic_DNA"/>
</dbReference>
<name>A0A3D8HFP9_9BACT</name>
<evidence type="ECO:0000313" key="1">
    <source>
        <dbReference type="EMBL" id="RDU49814.1"/>
    </source>
</evidence>